<feature type="binding site" evidence="6">
    <location>
        <begin position="85"/>
        <end position="87"/>
    </location>
    <ligand>
        <name>L-histidine</name>
        <dbReference type="ChEBI" id="CHEBI:57595"/>
    </ligand>
</feature>
<feature type="binding site" evidence="6">
    <location>
        <position position="129"/>
    </location>
    <ligand>
        <name>L-histidine</name>
        <dbReference type="ChEBI" id="CHEBI:57595"/>
    </ligand>
</feature>
<gene>
    <name evidence="8" type="ORF">TTHERM_00401980</name>
</gene>
<dbReference type="PANTHER" id="PTHR43707">
    <property type="entry name" value="HISTIDYL-TRNA SYNTHETASE"/>
    <property type="match status" value="1"/>
</dbReference>
<dbReference type="STRING" id="312017.I7ME12"/>
<dbReference type="NCBIfam" id="TIGR00442">
    <property type="entry name" value="hisS"/>
    <property type="match status" value="1"/>
</dbReference>
<dbReference type="GO" id="GO:0006427">
    <property type="term" value="P:histidyl-tRNA aminoacylation"/>
    <property type="evidence" value="ECO:0007669"/>
    <property type="project" value="InterPro"/>
</dbReference>
<dbReference type="InterPro" id="IPR036621">
    <property type="entry name" value="Anticodon-bd_dom_sf"/>
</dbReference>
<evidence type="ECO:0000259" key="7">
    <source>
        <dbReference type="PROSITE" id="PS50862"/>
    </source>
</evidence>
<dbReference type="OrthoDB" id="312686at2759"/>
<dbReference type="EMBL" id="GG662719">
    <property type="protein sequence ID" value="EAR93827.3"/>
    <property type="molecule type" value="Genomic_DNA"/>
</dbReference>
<dbReference type="InParanoid" id="I7ME12"/>
<dbReference type="InterPro" id="IPR006195">
    <property type="entry name" value="aa-tRNA-synth_II"/>
</dbReference>
<evidence type="ECO:0000313" key="8">
    <source>
        <dbReference type="EMBL" id="EAR93827.3"/>
    </source>
</evidence>
<dbReference type="RefSeq" id="XP_001014072.3">
    <property type="nucleotide sequence ID" value="XM_001014072.3"/>
</dbReference>
<keyword evidence="3" id="KW-0547">Nucleotide-binding</keyword>
<keyword evidence="9" id="KW-1185">Reference proteome</keyword>
<dbReference type="PROSITE" id="PS50862">
    <property type="entry name" value="AA_TRNA_LIGASE_II"/>
    <property type="match status" value="1"/>
</dbReference>
<dbReference type="InterPro" id="IPR041715">
    <property type="entry name" value="HisRS-like_core"/>
</dbReference>
<evidence type="ECO:0000256" key="5">
    <source>
        <dbReference type="ARBA" id="ARBA00047639"/>
    </source>
</evidence>
<dbReference type="InterPro" id="IPR004516">
    <property type="entry name" value="HisRS/HisZ"/>
</dbReference>
<evidence type="ECO:0000256" key="6">
    <source>
        <dbReference type="PIRSR" id="PIRSR001549-1"/>
    </source>
</evidence>
<organism evidence="8 9">
    <name type="scientific">Tetrahymena thermophila (strain SB210)</name>
    <dbReference type="NCBI Taxonomy" id="312017"/>
    <lineage>
        <taxon>Eukaryota</taxon>
        <taxon>Sar</taxon>
        <taxon>Alveolata</taxon>
        <taxon>Ciliophora</taxon>
        <taxon>Intramacronucleata</taxon>
        <taxon>Oligohymenophorea</taxon>
        <taxon>Hymenostomatida</taxon>
        <taxon>Tetrahymenina</taxon>
        <taxon>Tetrahymenidae</taxon>
        <taxon>Tetrahymena</taxon>
    </lineage>
</organism>
<protein>
    <recommendedName>
        <fullName evidence="2">histidine--tRNA ligase</fullName>
        <ecNumber evidence="2">6.1.1.21</ecNumber>
    </recommendedName>
    <alternativeName>
        <fullName evidence="4">Histidyl-tRNA synthetase</fullName>
    </alternativeName>
</protein>
<dbReference type="PANTHER" id="PTHR43707:SF1">
    <property type="entry name" value="HISTIDINE--TRNA LIGASE, MITOCHONDRIAL-RELATED"/>
    <property type="match status" value="1"/>
</dbReference>
<dbReference type="GO" id="GO:0005524">
    <property type="term" value="F:ATP binding"/>
    <property type="evidence" value="ECO:0007669"/>
    <property type="project" value="InterPro"/>
</dbReference>
<comment type="similarity">
    <text evidence="1">Belongs to the class-II aminoacyl-tRNA synthetase family.</text>
</comment>
<dbReference type="PIRSF" id="PIRSF001549">
    <property type="entry name" value="His-tRNA_synth"/>
    <property type="match status" value="1"/>
</dbReference>
<dbReference type="SUPFAM" id="SSF55681">
    <property type="entry name" value="Class II aaRS and biotin synthetases"/>
    <property type="match status" value="1"/>
</dbReference>
<dbReference type="eggNOG" id="KOG1936">
    <property type="taxonomic scope" value="Eukaryota"/>
</dbReference>
<accession>I7ME12</accession>
<evidence type="ECO:0000256" key="1">
    <source>
        <dbReference type="ARBA" id="ARBA00008226"/>
    </source>
</evidence>
<dbReference type="GO" id="GO:0005737">
    <property type="term" value="C:cytoplasm"/>
    <property type="evidence" value="ECO:0007669"/>
    <property type="project" value="InterPro"/>
</dbReference>
<keyword evidence="8" id="KW-0436">Ligase</keyword>
<dbReference type="SUPFAM" id="SSF52954">
    <property type="entry name" value="Class II aaRS ABD-related"/>
    <property type="match status" value="1"/>
</dbReference>
<dbReference type="InterPro" id="IPR015807">
    <property type="entry name" value="His-tRNA-ligase"/>
</dbReference>
<evidence type="ECO:0000256" key="4">
    <source>
        <dbReference type="ARBA" id="ARBA00030619"/>
    </source>
</evidence>
<dbReference type="AlphaFoldDB" id="I7ME12"/>
<sequence length="442" mass="51735">MQRFSSLQSVKGMKDLVGNQLLKHRFIFDCGAKVMEKHGYQMIVQNILEHKQVFSRTLGDTSEIINKEMYGFTDQSGKELVLRPEGTASVVRHILENSKHFEQQQKYYYYGPMYRYERPQLGRQRQFYQLGCEFLHKENPKNSYLIDAEIIIVAHKFLQRVLGKHSEFQMEINTIGDVEDRVKYNSILKEYYEKNIHKLSELSKMRLERNNPLRIFDSKEAQDQDLIANAPQFSESMKQESKEYFRNLLEVLDSLNISYKINPLLVRGLDYYSHTCFEIKNVAQQGKSQDTILAGGRYDHLASVLNSKATNLNGVGFACGIERIGLLLQDDDPKLKEFEKKKIKIGIVPVLGKQNLSDEFERNLKLYCVNLMNSISDDQIEVQLVLHTSKMDKQMEYLLKNEFKWGIFIGENEVKEKKVSIKNLLDRESFTIEREQINNYQF</sequence>
<proteinExistence type="inferred from homology"/>
<reference evidence="9" key="1">
    <citation type="journal article" date="2006" name="PLoS Biol.">
        <title>Macronuclear genome sequence of the ciliate Tetrahymena thermophila, a model eukaryote.</title>
        <authorList>
            <person name="Eisen J.A."/>
            <person name="Coyne R.S."/>
            <person name="Wu M."/>
            <person name="Wu D."/>
            <person name="Thiagarajan M."/>
            <person name="Wortman J.R."/>
            <person name="Badger J.H."/>
            <person name="Ren Q."/>
            <person name="Amedeo P."/>
            <person name="Jones K.M."/>
            <person name="Tallon L.J."/>
            <person name="Delcher A.L."/>
            <person name="Salzberg S.L."/>
            <person name="Silva J.C."/>
            <person name="Haas B.J."/>
            <person name="Majoros W.H."/>
            <person name="Farzad M."/>
            <person name="Carlton J.M."/>
            <person name="Smith R.K. Jr."/>
            <person name="Garg J."/>
            <person name="Pearlman R.E."/>
            <person name="Karrer K.M."/>
            <person name="Sun L."/>
            <person name="Manning G."/>
            <person name="Elde N.C."/>
            <person name="Turkewitz A.P."/>
            <person name="Asai D.J."/>
            <person name="Wilkes D.E."/>
            <person name="Wang Y."/>
            <person name="Cai H."/>
            <person name="Collins K."/>
            <person name="Stewart B.A."/>
            <person name="Lee S.R."/>
            <person name="Wilamowska K."/>
            <person name="Weinberg Z."/>
            <person name="Ruzzo W.L."/>
            <person name="Wloga D."/>
            <person name="Gaertig J."/>
            <person name="Frankel J."/>
            <person name="Tsao C.-C."/>
            <person name="Gorovsky M.A."/>
            <person name="Keeling P.J."/>
            <person name="Waller R.F."/>
            <person name="Patron N.J."/>
            <person name="Cherry J.M."/>
            <person name="Stover N.A."/>
            <person name="Krieger C.J."/>
            <person name="del Toro C."/>
            <person name="Ryder H.F."/>
            <person name="Williamson S.C."/>
            <person name="Barbeau R.A."/>
            <person name="Hamilton E.P."/>
            <person name="Orias E."/>
        </authorList>
    </citation>
    <scope>NUCLEOTIDE SEQUENCE [LARGE SCALE GENOMIC DNA]</scope>
    <source>
        <strain evidence="9">SB210</strain>
    </source>
</reference>
<dbReference type="InterPro" id="IPR004154">
    <property type="entry name" value="Anticodon-bd"/>
</dbReference>
<dbReference type="Gene3D" id="3.30.930.10">
    <property type="entry name" value="Bira Bifunctional Protein, Domain 2"/>
    <property type="match status" value="1"/>
</dbReference>
<dbReference type="Pfam" id="PF03129">
    <property type="entry name" value="HGTP_anticodon"/>
    <property type="match status" value="1"/>
</dbReference>
<dbReference type="Gene3D" id="3.40.50.800">
    <property type="entry name" value="Anticodon-binding domain"/>
    <property type="match status" value="1"/>
</dbReference>
<feature type="domain" description="Aminoacyl-transfer RNA synthetases class-II family profile" evidence="7">
    <location>
        <begin position="33"/>
        <end position="349"/>
    </location>
</feature>
<feature type="binding site" evidence="6">
    <location>
        <begin position="271"/>
        <end position="272"/>
    </location>
    <ligand>
        <name>L-histidine</name>
        <dbReference type="ChEBI" id="CHEBI:57595"/>
    </ligand>
</feature>
<dbReference type="InterPro" id="IPR045864">
    <property type="entry name" value="aa-tRNA-synth_II/BPL/LPL"/>
</dbReference>
<feature type="binding site" evidence="6">
    <location>
        <position position="267"/>
    </location>
    <ligand>
        <name>L-histidine</name>
        <dbReference type="ChEBI" id="CHEBI:57595"/>
    </ligand>
</feature>
<dbReference type="Proteomes" id="UP000009168">
    <property type="component" value="Unassembled WGS sequence"/>
</dbReference>
<name>I7ME12_TETTS</name>
<dbReference type="HAMAP" id="MF_00127">
    <property type="entry name" value="His_tRNA_synth"/>
    <property type="match status" value="1"/>
</dbReference>
<evidence type="ECO:0000313" key="9">
    <source>
        <dbReference type="Proteomes" id="UP000009168"/>
    </source>
</evidence>
<dbReference type="Pfam" id="PF13393">
    <property type="entry name" value="tRNA-synt_His"/>
    <property type="match status" value="1"/>
</dbReference>
<feature type="binding site" evidence="6">
    <location>
        <position position="115"/>
    </location>
    <ligand>
        <name>L-histidine</name>
        <dbReference type="ChEBI" id="CHEBI:57595"/>
    </ligand>
</feature>
<dbReference type="GeneID" id="7839641"/>
<dbReference type="KEGG" id="tet:TTHERM_00401980"/>
<dbReference type="CDD" id="cd00773">
    <property type="entry name" value="HisRS-like_core"/>
    <property type="match status" value="1"/>
</dbReference>
<evidence type="ECO:0000256" key="2">
    <source>
        <dbReference type="ARBA" id="ARBA00012815"/>
    </source>
</evidence>
<dbReference type="GO" id="GO:0004821">
    <property type="term" value="F:histidine-tRNA ligase activity"/>
    <property type="evidence" value="ECO:0007669"/>
    <property type="project" value="UniProtKB-EC"/>
</dbReference>
<comment type="catalytic activity">
    <reaction evidence="5">
        <text>tRNA(His) + L-histidine + ATP = L-histidyl-tRNA(His) + AMP + diphosphate + H(+)</text>
        <dbReference type="Rhea" id="RHEA:17313"/>
        <dbReference type="Rhea" id="RHEA-COMP:9665"/>
        <dbReference type="Rhea" id="RHEA-COMP:9689"/>
        <dbReference type="ChEBI" id="CHEBI:15378"/>
        <dbReference type="ChEBI" id="CHEBI:30616"/>
        <dbReference type="ChEBI" id="CHEBI:33019"/>
        <dbReference type="ChEBI" id="CHEBI:57595"/>
        <dbReference type="ChEBI" id="CHEBI:78442"/>
        <dbReference type="ChEBI" id="CHEBI:78527"/>
        <dbReference type="ChEBI" id="CHEBI:456215"/>
        <dbReference type="EC" id="6.1.1.21"/>
    </reaction>
</comment>
<evidence type="ECO:0000256" key="3">
    <source>
        <dbReference type="ARBA" id="ARBA00022741"/>
    </source>
</evidence>
<feature type="binding site" evidence="6">
    <location>
        <position position="133"/>
    </location>
    <ligand>
        <name>L-histidine</name>
        <dbReference type="ChEBI" id="CHEBI:57595"/>
    </ligand>
</feature>
<dbReference type="EC" id="6.1.1.21" evidence="2"/>